<evidence type="ECO:0008006" key="3">
    <source>
        <dbReference type="Google" id="ProtNLM"/>
    </source>
</evidence>
<sequence length="94" mass="10465">MKRILIATLSICLFSIPSITDEKKLTDDEIRQVLIQQSISHYPGNCPCPYNRASNGSMCGKRSAYSKPGGYSPLCYPSDVSDGMVETFRKQVTR</sequence>
<dbReference type="Proteomes" id="UP001595444">
    <property type="component" value="Unassembled WGS sequence"/>
</dbReference>
<dbReference type="RefSeq" id="WP_380083345.1">
    <property type="nucleotide sequence ID" value="NZ_CP061205.1"/>
</dbReference>
<name>A0ABV7D8V3_9PROT</name>
<organism evidence="1 2">
    <name type="scientific">Kordiimonas pumila</name>
    <dbReference type="NCBI Taxonomy" id="2161677"/>
    <lineage>
        <taxon>Bacteria</taxon>
        <taxon>Pseudomonadati</taxon>
        <taxon>Pseudomonadota</taxon>
        <taxon>Alphaproteobacteria</taxon>
        <taxon>Kordiimonadales</taxon>
        <taxon>Kordiimonadaceae</taxon>
        <taxon>Kordiimonas</taxon>
    </lineage>
</organism>
<gene>
    <name evidence="1" type="ORF">ACFOKA_15335</name>
</gene>
<comment type="caution">
    <text evidence="1">The sequence shown here is derived from an EMBL/GenBank/DDBJ whole genome shotgun (WGS) entry which is preliminary data.</text>
</comment>
<dbReference type="EMBL" id="JBHRSL010000018">
    <property type="protein sequence ID" value="MFC3053276.1"/>
    <property type="molecule type" value="Genomic_DNA"/>
</dbReference>
<proteinExistence type="predicted"/>
<accession>A0ABV7D8V3</accession>
<evidence type="ECO:0000313" key="1">
    <source>
        <dbReference type="EMBL" id="MFC3053276.1"/>
    </source>
</evidence>
<reference evidence="2" key="1">
    <citation type="journal article" date="2019" name="Int. J. Syst. Evol. Microbiol.">
        <title>The Global Catalogue of Microorganisms (GCM) 10K type strain sequencing project: providing services to taxonomists for standard genome sequencing and annotation.</title>
        <authorList>
            <consortium name="The Broad Institute Genomics Platform"/>
            <consortium name="The Broad Institute Genome Sequencing Center for Infectious Disease"/>
            <person name="Wu L."/>
            <person name="Ma J."/>
        </authorList>
    </citation>
    <scope>NUCLEOTIDE SEQUENCE [LARGE SCALE GENOMIC DNA]</scope>
    <source>
        <strain evidence="2">KCTC 62164</strain>
    </source>
</reference>
<keyword evidence="2" id="KW-1185">Reference proteome</keyword>
<protein>
    <recommendedName>
        <fullName evidence="3">Thyroglobulin type-1 domain-containing protein</fullName>
    </recommendedName>
</protein>
<evidence type="ECO:0000313" key="2">
    <source>
        <dbReference type="Proteomes" id="UP001595444"/>
    </source>
</evidence>